<dbReference type="Gene3D" id="1.20.120.160">
    <property type="entry name" value="HPT domain"/>
    <property type="match status" value="1"/>
</dbReference>
<dbReference type="EMBL" id="CP076362">
    <property type="protein sequence ID" value="QWK92284.1"/>
    <property type="molecule type" value="Genomic_DNA"/>
</dbReference>
<dbReference type="GO" id="GO:0000155">
    <property type="term" value="F:phosphorelay sensor kinase activity"/>
    <property type="evidence" value="ECO:0007669"/>
    <property type="project" value="InterPro"/>
</dbReference>
<dbReference type="InterPro" id="IPR008207">
    <property type="entry name" value="Sig_transdc_His_kin_Hpt_dom"/>
</dbReference>
<dbReference type="PROSITE" id="PS50885">
    <property type="entry name" value="HAMP"/>
    <property type="match status" value="1"/>
</dbReference>
<evidence type="ECO:0000256" key="14">
    <source>
        <dbReference type="PROSITE-ProRule" id="PRU00110"/>
    </source>
</evidence>
<dbReference type="CDD" id="cd00088">
    <property type="entry name" value="HPT"/>
    <property type="match status" value="1"/>
</dbReference>
<feature type="modified residue" description="Phosphohistidine" evidence="14">
    <location>
        <position position="893"/>
    </location>
</feature>
<dbReference type="InterPro" id="IPR036097">
    <property type="entry name" value="HisK_dim/P_sf"/>
</dbReference>
<name>A0A975S2J3_9RHOB</name>
<sequence length="960" mass="102566">MLHESSLSRTSLGRMLLMAFLVIAGLPTLTGLLGWIELQKVARNQSNVIQSAIPAISEVRGFTEESSRVVAVAPELAAVTTESARRERAAYLFAQVDALTGRVARYEGTGNVAPAGLEQAEADVRRAIERLDRLVQNRITALAAQHARLQAGLTATTELLEIADTLVANAQMGTTAMISSLYDLETGTPDPDTRLEALDKLIEVDLFRQALMSEMRSHTAEVGLLLNRVVTVQSPDALARVQSDLSGRIDIITRRILSVNDPIRAQRALALLQQIRPSAGPPPDAEDVFSLTKGILDLNRLIAAAQAEVSQSAIRLDTEAQALADQITHRAVAAGDAATAAIRATQQLYAWGSVAALLVSLAVVWIYVRGNITRRLDALSATMTRLAHGEEVGRITPQGQDEIAEMEAAVEVFRLQGIENHALEAERQQHLAELQRHRNELQTLVAEQTDQLRGEVSAHATARRQAEAADRAKSEFLAMMSHEIRTPMNGVLGLLRSLGRGGLTARQQAQLRAAHASGEGLMTILNDILDYSKIEAGALTLTEATFSPADLLRDIAVLMTPSAQEKGLHLRLDLPPGLPAALIGDMGKLRQILFNLVSNAVKFTDAGTIRLSAVAEGSADRPRVIFTVSDTGKGIAAASQDRIFGVFEQEDAQTARQYGGTGLGLAICRRFAGAMGASLTVQSTPGQGAQFTLAAQFARGDPRDVAQGLPGPVMPPPMPRLQVLVVEDNDINQMVLQTYLEDMGHDAQLAETAEAALALLHQAHFDVILMDVNLPGLSGTAATRAIRALPDPALAGLPIIGISAHVQEADRRENLGAGMSAMLAKPLSPEALAAALHDHLPQRMALRGLVADLGPTQAPLLARMFLDSLPDSQDRITTALRDGDLTALARAAHQVRGAAGNFDLPELAAHLARIERQASLAATDDLAHSVPRLAPLIAQSRAALLRALDQLDPAVTQAAQ</sequence>
<keyword evidence="11 17" id="KW-1133">Transmembrane helix</keyword>
<accession>A0A975S2J3</accession>
<evidence type="ECO:0000313" key="22">
    <source>
        <dbReference type="EMBL" id="QWK92284.1"/>
    </source>
</evidence>
<dbReference type="InterPro" id="IPR014302">
    <property type="entry name" value="Sig_transdc_His_kinase_TorS"/>
</dbReference>
<evidence type="ECO:0000259" key="20">
    <source>
        <dbReference type="PROSITE" id="PS50885"/>
    </source>
</evidence>
<keyword evidence="5" id="KW-0997">Cell inner membrane</keyword>
<evidence type="ECO:0000256" key="16">
    <source>
        <dbReference type="SAM" id="Coils"/>
    </source>
</evidence>
<dbReference type="Pfam" id="PF02518">
    <property type="entry name" value="HATPase_c"/>
    <property type="match status" value="1"/>
</dbReference>
<keyword evidence="4" id="KW-1003">Cell membrane</keyword>
<keyword evidence="12" id="KW-0902">Two-component regulatory system</keyword>
<protein>
    <recommendedName>
        <fullName evidence="3">histidine kinase</fullName>
        <ecNumber evidence="3">2.7.13.3</ecNumber>
    </recommendedName>
</protein>
<feature type="transmembrane region" description="Helical" evidence="17">
    <location>
        <begin position="12"/>
        <end position="36"/>
    </location>
</feature>
<feature type="coiled-coil region" evidence="16">
    <location>
        <begin position="420"/>
        <end position="451"/>
    </location>
</feature>
<dbReference type="CDD" id="cd00082">
    <property type="entry name" value="HisKA"/>
    <property type="match status" value="1"/>
</dbReference>
<dbReference type="InterPro" id="IPR011006">
    <property type="entry name" value="CheY-like_superfamily"/>
</dbReference>
<evidence type="ECO:0000313" key="23">
    <source>
        <dbReference type="Proteomes" id="UP000679352"/>
    </source>
</evidence>
<evidence type="ECO:0000256" key="6">
    <source>
        <dbReference type="ARBA" id="ARBA00022553"/>
    </source>
</evidence>
<dbReference type="SUPFAM" id="SSF52172">
    <property type="entry name" value="CheY-like"/>
    <property type="match status" value="1"/>
</dbReference>
<evidence type="ECO:0000259" key="19">
    <source>
        <dbReference type="PROSITE" id="PS50110"/>
    </source>
</evidence>
<dbReference type="Gene3D" id="3.40.50.2300">
    <property type="match status" value="1"/>
</dbReference>
<dbReference type="SMART" id="SM00387">
    <property type="entry name" value="HATPase_c"/>
    <property type="match status" value="1"/>
</dbReference>
<dbReference type="RefSeq" id="WP_215505038.1">
    <property type="nucleotide sequence ID" value="NZ_CP076362.1"/>
</dbReference>
<evidence type="ECO:0000256" key="15">
    <source>
        <dbReference type="PROSITE-ProRule" id="PRU00169"/>
    </source>
</evidence>
<evidence type="ECO:0000256" key="1">
    <source>
        <dbReference type="ARBA" id="ARBA00000085"/>
    </source>
</evidence>
<evidence type="ECO:0000256" key="4">
    <source>
        <dbReference type="ARBA" id="ARBA00022475"/>
    </source>
</evidence>
<dbReference type="InterPro" id="IPR036641">
    <property type="entry name" value="HPT_dom_sf"/>
</dbReference>
<dbReference type="AlphaFoldDB" id="A0A975S2J3"/>
<dbReference type="FunFam" id="3.30.565.10:FF:000010">
    <property type="entry name" value="Sensor histidine kinase RcsC"/>
    <property type="match status" value="1"/>
</dbReference>
<evidence type="ECO:0000256" key="8">
    <source>
        <dbReference type="ARBA" id="ARBA00022692"/>
    </source>
</evidence>
<dbReference type="PROSITE" id="PS50894">
    <property type="entry name" value="HPT"/>
    <property type="match status" value="1"/>
</dbReference>
<dbReference type="CDD" id="cd16172">
    <property type="entry name" value="TorS_sensor_domain"/>
    <property type="match status" value="1"/>
</dbReference>
<keyword evidence="6 15" id="KW-0597">Phosphoprotein</keyword>
<dbReference type="CDD" id="cd16922">
    <property type="entry name" value="HATPase_EvgS-ArcB-TorS-like"/>
    <property type="match status" value="1"/>
</dbReference>
<dbReference type="Pfam" id="PF01627">
    <property type="entry name" value="Hpt"/>
    <property type="match status" value="1"/>
</dbReference>
<dbReference type="GO" id="GO:0005886">
    <property type="term" value="C:plasma membrane"/>
    <property type="evidence" value="ECO:0007669"/>
    <property type="project" value="UniProtKB-SubCell"/>
</dbReference>
<organism evidence="22 23">
    <name type="scientific">Gemmobacter fulvus</name>
    <dbReference type="NCBI Taxonomy" id="2840474"/>
    <lineage>
        <taxon>Bacteria</taxon>
        <taxon>Pseudomonadati</taxon>
        <taxon>Pseudomonadota</taxon>
        <taxon>Alphaproteobacteria</taxon>
        <taxon>Rhodobacterales</taxon>
        <taxon>Paracoccaceae</taxon>
        <taxon>Gemmobacter</taxon>
    </lineage>
</organism>
<evidence type="ECO:0000256" key="17">
    <source>
        <dbReference type="SAM" id="Phobius"/>
    </source>
</evidence>
<dbReference type="EC" id="2.7.13.3" evidence="3"/>
<feature type="modified residue" description="4-aspartylphosphate" evidence="15">
    <location>
        <position position="771"/>
    </location>
</feature>
<dbReference type="PANTHER" id="PTHR43047">
    <property type="entry name" value="TWO-COMPONENT HISTIDINE PROTEIN KINASE"/>
    <property type="match status" value="1"/>
</dbReference>
<dbReference type="SMART" id="SM00448">
    <property type="entry name" value="REC"/>
    <property type="match status" value="1"/>
</dbReference>
<dbReference type="Gene3D" id="1.20.58.920">
    <property type="match status" value="1"/>
</dbReference>
<dbReference type="CDD" id="cd17546">
    <property type="entry name" value="REC_hyHK_CKI1_RcsC-like"/>
    <property type="match status" value="1"/>
</dbReference>
<feature type="domain" description="HAMP" evidence="20">
    <location>
        <begin position="370"/>
        <end position="422"/>
    </location>
</feature>
<dbReference type="InterPro" id="IPR003594">
    <property type="entry name" value="HATPase_dom"/>
</dbReference>
<dbReference type="InterPro" id="IPR038188">
    <property type="entry name" value="TorS_sensor_sf"/>
</dbReference>
<feature type="domain" description="Histidine kinase" evidence="18">
    <location>
        <begin position="479"/>
        <end position="699"/>
    </location>
</feature>
<dbReference type="InterPro" id="IPR036890">
    <property type="entry name" value="HATPase_C_sf"/>
</dbReference>
<dbReference type="InterPro" id="IPR003661">
    <property type="entry name" value="HisK_dim/P_dom"/>
</dbReference>
<keyword evidence="8 17" id="KW-0812">Transmembrane</keyword>
<evidence type="ECO:0000259" key="18">
    <source>
        <dbReference type="PROSITE" id="PS50109"/>
    </source>
</evidence>
<dbReference type="SUPFAM" id="SSF47226">
    <property type="entry name" value="Histidine-containing phosphotransfer domain, HPT domain"/>
    <property type="match status" value="1"/>
</dbReference>
<keyword evidence="9" id="KW-0418">Kinase</keyword>
<keyword evidence="22" id="KW-0614">Plasmid</keyword>
<evidence type="ECO:0000256" key="2">
    <source>
        <dbReference type="ARBA" id="ARBA00004429"/>
    </source>
</evidence>
<dbReference type="Gene3D" id="1.10.287.130">
    <property type="match status" value="1"/>
</dbReference>
<evidence type="ECO:0000256" key="12">
    <source>
        <dbReference type="ARBA" id="ARBA00023012"/>
    </source>
</evidence>
<dbReference type="InterPro" id="IPR004358">
    <property type="entry name" value="Sig_transdc_His_kin-like_C"/>
</dbReference>
<dbReference type="KEGG" id="gfu:KM031_16370"/>
<dbReference type="InterPro" id="IPR037952">
    <property type="entry name" value="Sensor_TorS"/>
</dbReference>
<evidence type="ECO:0000256" key="10">
    <source>
        <dbReference type="ARBA" id="ARBA00022840"/>
    </source>
</evidence>
<keyword evidence="13 17" id="KW-0472">Membrane</keyword>
<comment type="subcellular location">
    <subcellularLocation>
        <location evidence="2">Cell inner membrane</location>
        <topology evidence="2">Multi-pass membrane protein</topology>
    </subcellularLocation>
</comment>
<dbReference type="SUPFAM" id="SSF55874">
    <property type="entry name" value="ATPase domain of HSP90 chaperone/DNA topoisomerase II/histidine kinase"/>
    <property type="match status" value="1"/>
</dbReference>
<keyword evidence="10" id="KW-0067">ATP-binding</keyword>
<reference evidence="22" key="1">
    <citation type="submission" date="2021-06" db="EMBL/GenBank/DDBJ databases">
        <authorList>
            <person name="Lee C.-S."/>
            <person name="Jin L."/>
        </authorList>
    </citation>
    <scope>NUCLEOTIDE SEQUENCE</scope>
    <source>
        <strain evidence="22">Con5</strain>
        <plasmid evidence="22">p1</plasmid>
    </source>
</reference>
<dbReference type="Pfam" id="PF00072">
    <property type="entry name" value="Response_reg"/>
    <property type="match status" value="1"/>
</dbReference>
<feature type="transmembrane region" description="Helical" evidence="17">
    <location>
        <begin position="348"/>
        <end position="368"/>
    </location>
</feature>
<dbReference type="PROSITE" id="PS50110">
    <property type="entry name" value="RESPONSE_REGULATORY"/>
    <property type="match status" value="1"/>
</dbReference>
<keyword evidence="10" id="KW-0547">Nucleotide-binding</keyword>
<evidence type="ECO:0000256" key="9">
    <source>
        <dbReference type="ARBA" id="ARBA00022777"/>
    </source>
</evidence>
<dbReference type="SMART" id="SM00304">
    <property type="entry name" value="HAMP"/>
    <property type="match status" value="1"/>
</dbReference>
<dbReference type="InterPro" id="IPR003660">
    <property type="entry name" value="HAMP_dom"/>
</dbReference>
<dbReference type="Pfam" id="PF00512">
    <property type="entry name" value="HisKA"/>
    <property type="match status" value="1"/>
</dbReference>
<dbReference type="Gene3D" id="3.30.565.10">
    <property type="entry name" value="Histidine kinase-like ATPase, C-terminal domain"/>
    <property type="match status" value="1"/>
</dbReference>
<keyword evidence="7" id="KW-0808">Transferase</keyword>
<dbReference type="InterPro" id="IPR001789">
    <property type="entry name" value="Sig_transdc_resp-reg_receiver"/>
</dbReference>
<dbReference type="SUPFAM" id="SSF47384">
    <property type="entry name" value="Homodimeric domain of signal transducing histidine kinase"/>
    <property type="match status" value="1"/>
</dbReference>
<gene>
    <name evidence="22" type="ORF">KM031_16370</name>
</gene>
<evidence type="ECO:0000256" key="13">
    <source>
        <dbReference type="ARBA" id="ARBA00023136"/>
    </source>
</evidence>
<keyword evidence="16" id="KW-0175">Coiled coil</keyword>
<comment type="catalytic activity">
    <reaction evidence="1">
        <text>ATP + protein L-histidine = ADP + protein N-phospho-L-histidine.</text>
        <dbReference type="EC" id="2.7.13.3"/>
    </reaction>
</comment>
<evidence type="ECO:0000256" key="7">
    <source>
        <dbReference type="ARBA" id="ARBA00022679"/>
    </source>
</evidence>
<geneLocation type="plasmid" evidence="22 23">
    <name>p1</name>
</geneLocation>
<dbReference type="SMART" id="SM00388">
    <property type="entry name" value="HisKA"/>
    <property type="match status" value="1"/>
</dbReference>
<evidence type="ECO:0000256" key="11">
    <source>
        <dbReference type="ARBA" id="ARBA00022989"/>
    </source>
</evidence>
<dbReference type="PRINTS" id="PR00344">
    <property type="entry name" value="BCTRLSENSOR"/>
</dbReference>
<keyword evidence="23" id="KW-1185">Reference proteome</keyword>
<dbReference type="PANTHER" id="PTHR43047:SF78">
    <property type="entry name" value="SENSORY_REGULATORY PROTEIN RPFC"/>
    <property type="match status" value="1"/>
</dbReference>
<dbReference type="Proteomes" id="UP000679352">
    <property type="component" value="Plasmid p1"/>
</dbReference>
<dbReference type="InterPro" id="IPR005467">
    <property type="entry name" value="His_kinase_dom"/>
</dbReference>
<evidence type="ECO:0000256" key="5">
    <source>
        <dbReference type="ARBA" id="ARBA00022519"/>
    </source>
</evidence>
<feature type="domain" description="Response regulatory" evidence="19">
    <location>
        <begin position="722"/>
        <end position="840"/>
    </location>
</feature>
<dbReference type="PROSITE" id="PS50109">
    <property type="entry name" value="HIS_KIN"/>
    <property type="match status" value="1"/>
</dbReference>
<evidence type="ECO:0000256" key="3">
    <source>
        <dbReference type="ARBA" id="ARBA00012438"/>
    </source>
</evidence>
<evidence type="ECO:0000259" key="21">
    <source>
        <dbReference type="PROSITE" id="PS50894"/>
    </source>
</evidence>
<dbReference type="Pfam" id="PF21689">
    <property type="entry name" value="TorS_sensor_domain"/>
    <property type="match status" value="1"/>
</dbReference>
<dbReference type="Gene3D" id="6.10.340.10">
    <property type="match status" value="1"/>
</dbReference>
<proteinExistence type="predicted"/>
<feature type="domain" description="HPt" evidence="21">
    <location>
        <begin position="854"/>
        <end position="951"/>
    </location>
</feature>
<dbReference type="PIRSF" id="PIRSF036437">
    <property type="entry name" value="HK_TorS"/>
    <property type="match status" value="1"/>
</dbReference>